<proteinExistence type="evidence at transcript level"/>
<dbReference type="GO" id="GO:0030682">
    <property type="term" value="P:symbiont-mediated perturbation of host defenses"/>
    <property type="evidence" value="ECO:0007669"/>
    <property type="project" value="InterPro"/>
</dbReference>
<evidence type="ECO:0000256" key="4">
    <source>
        <dbReference type="ARBA" id="ARBA00022729"/>
    </source>
</evidence>
<dbReference type="Pfam" id="PF03973">
    <property type="entry name" value="Triabin"/>
    <property type="match status" value="1"/>
</dbReference>
<dbReference type="Gene3D" id="2.40.128.20">
    <property type="match status" value="1"/>
</dbReference>
<protein>
    <submittedName>
        <fullName evidence="8">Salivary lipocalin 5</fullName>
    </submittedName>
</protein>
<dbReference type="GO" id="GO:0005576">
    <property type="term" value="C:extracellular region"/>
    <property type="evidence" value="ECO:0007669"/>
    <property type="project" value="UniProtKB-SubCell"/>
</dbReference>
<name>Q0MTD9_TRIBS</name>
<evidence type="ECO:0000313" key="8">
    <source>
        <dbReference type="EMBL" id="ABH09430.1"/>
    </source>
</evidence>
<keyword evidence="3" id="KW-0800">Toxin</keyword>
<evidence type="ECO:0000256" key="7">
    <source>
        <dbReference type="SAM" id="SignalP"/>
    </source>
</evidence>
<dbReference type="CDD" id="cd19423">
    <property type="entry name" value="lipocalin_LTBP1-like"/>
    <property type="match status" value="1"/>
</dbReference>
<comment type="subcellular location">
    <subcellularLocation>
        <location evidence="1">Secreted</location>
    </subcellularLocation>
</comment>
<keyword evidence="2" id="KW-0964">Secreted</keyword>
<feature type="signal peptide" evidence="7">
    <location>
        <begin position="1"/>
        <end position="18"/>
    </location>
</feature>
<reference evidence="8" key="1">
    <citation type="journal article" date="2007" name="Insect Biochem. Mol. Biol.">
        <title>The sialotranscriptome of the blood-sucking bug Triatoma brasiliensis (Hemiptera, Triatominae).</title>
        <authorList>
            <person name="Santos A."/>
            <person name="Ribeiro J.M."/>
            <person name="Lehane M.J."/>
            <person name="Gontijo N.F."/>
            <person name="Veloso A.B."/>
            <person name="Sant'Anna M.R."/>
            <person name="Nascimento Araujo R."/>
            <person name="Grisard E.C."/>
            <person name="Pereira M.H."/>
        </authorList>
    </citation>
    <scope>NUCLEOTIDE SEQUENCE</scope>
    <source>
        <strain evidence="8">TB-851</strain>
    </source>
</reference>
<organism evidence="8">
    <name type="scientific">Triatoma brasiliensis</name>
    <name type="common">Blood-sucking bug</name>
    <dbReference type="NCBI Taxonomy" id="65344"/>
    <lineage>
        <taxon>Eukaryota</taxon>
        <taxon>Metazoa</taxon>
        <taxon>Ecdysozoa</taxon>
        <taxon>Arthropoda</taxon>
        <taxon>Hexapoda</taxon>
        <taxon>Insecta</taxon>
        <taxon>Pterygota</taxon>
        <taxon>Neoptera</taxon>
        <taxon>Paraneoptera</taxon>
        <taxon>Hemiptera</taxon>
        <taxon>Heteroptera</taxon>
        <taxon>Panheteroptera</taxon>
        <taxon>Cimicomorpha</taxon>
        <taxon>Reduviidae</taxon>
        <taxon>Triatominae</taxon>
        <taxon>Triatoma</taxon>
    </lineage>
</organism>
<dbReference type="InterPro" id="IPR012674">
    <property type="entry name" value="Calycin"/>
</dbReference>
<evidence type="ECO:0000256" key="2">
    <source>
        <dbReference type="ARBA" id="ARBA00022525"/>
    </source>
</evidence>
<dbReference type="GO" id="GO:0090729">
    <property type="term" value="F:toxin activity"/>
    <property type="evidence" value="ECO:0007669"/>
    <property type="project" value="UniProtKB-KW"/>
</dbReference>
<feature type="chain" id="PRO_5004175240" evidence="7">
    <location>
        <begin position="19"/>
        <end position="178"/>
    </location>
</feature>
<dbReference type="SUPFAM" id="SSF50814">
    <property type="entry name" value="Lipocalins"/>
    <property type="match status" value="1"/>
</dbReference>
<dbReference type="EMBL" id="DQ846796">
    <property type="protein sequence ID" value="ABH09430.1"/>
    <property type="molecule type" value="mRNA"/>
</dbReference>
<keyword evidence="4 7" id="KW-0732">Signal</keyword>
<dbReference type="InterPro" id="IPR005657">
    <property type="entry name" value="Triabi/Procalin"/>
</dbReference>
<evidence type="ECO:0000256" key="6">
    <source>
        <dbReference type="ARBA" id="ARBA00034121"/>
    </source>
</evidence>
<evidence type="ECO:0000256" key="3">
    <source>
        <dbReference type="ARBA" id="ARBA00022656"/>
    </source>
</evidence>
<evidence type="ECO:0000256" key="1">
    <source>
        <dbReference type="ARBA" id="ARBA00004613"/>
    </source>
</evidence>
<dbReference type="AlphaFoldDB" id="Q0MTD9"/>
<keyword evidence="5" id="KW-1199">Hemostasis impairing toxin</keyword>
<accession>Q0MTD9</accession>
<sequence>MKTFIALTFIGILTYAYGATTGISECQNVTPMERFSATQFFTGTWYVTHVQKNTSATVCQTFTTKDENRTLVVEYSFNDGQENNVRCEGQRGEEKKVAFKCKVNDVPKFDADFIILDTDYNDYALFYRCITFTSSGSKNDNYLVLRRSSGDQDIPTSLASLTSKLGLLACKDIRPPVA</sequence>
<evidence type="ECO:0000256" key="5">
    <source>
        <dbReference type="ARBA" id="ARBA00023240"/>
    </source>
</evidence>
<comment type="similarity">
    <text evidence="6">Belongs to the calycin superfamily. Triabin family.</text>
</comment>